<dbReference type="InterPro" id="IPR006913">
    <property type="entry name" value="CENP-V/GFA"/>
</dbReference>
<evidence type="ECO:0000256" key="2">
    <source>
        <dbReference type="ARBA" id="ARBA00022723"/>
    </source>
</evidence>
<dbReference type="InterPro" id="IPR052355">
    <property type="entry name" value="CENP-V-like"/>
</dbReference>
<gene>
    <name evidence="5" type="ORF">ECRASSUSDP1_LOCUS25563</name>
</gene>
<comment type="caution">
    <text evidence="5">The sequence shown here is derived from an EMBL/GenBank/DDBJ whole genome shotgun (WGS) entry which is preliminary data.</text>
</comment>
<dbReference type="PANTHER" id="PTHR28620:SF1">
    <property type="entry name" value="CENP-V_GFA DOMAIN-CONTAINING PROTEIN"/>
    <property type="match status" value="1"/>
</dbReference>
<feature type="domain" description="CENP-V/GFA" evidence="4">
    <location>
        <begin position="6"/>
        <end position="123"/>
    </location>
</feature>
<sequence>MESETVVGTASCHCEKVQIEFTAPKNVAVFKCNCSICLMRQNHHFVLPQEKVKLLEDSEDYLTTYTFNTKVAKHKFCKVCGVQCFYQPRSNPDGYAITIYCVKDYEQLFESITWNEFDGQEWEQQMETSDISKYSKT</sequence>
<evidence type="ECO:0000313" key="5">
    <source>
        <dbReference type="EMBL" id="CAI2384043.1"/>
    </source>
</evidence>
<keyword evidence="2" id="KW-0479">Metal-binding</keyword>
<dbReference type="PROSITE" id="PS51891">
    <property type="entry name" value="CENP_V_GFA"/>
    <property type="match status" value="1"/>
</dbReference>
<dbReference type="Proteomes" id="UP001295684">
    <property type="component" value="Unassembled WGS sequence"/>
</dbReference>
<evidence type="ECO:0000259" key="4">
    <source>
        <dbReference type="PROSITE" id="PS51891"/>
    </source>
</evidence>
<evidence type="ECO:0000313" key="6">
    <source>
        <dbReference type="Proteomes" id="UP001295684"/>
    </source>
</evidence>
<dbReference type="Gene3D" id="2.170.150.70">
    <property type="match status" value="1"/>
</dbReference>
<dbReference type="AlphaFoldDB" id="A0AAD1Y2A7"/>
<name>A0AAD1Y2A7_EUPCR</name>
<reference evidence="5" key="1">
    <citation type="submission" date="2023-07" db="EMBL/GenBank/DDBJ databases">
        <authorList>
            <consortium name="AG Swart"/>
            <person name="Singh M."/>
            <person name="Singh A."/>
            <person name="Seah K."/>
            <person name="Emmerich C."/>
        </authorList>
    </citation>
    <scope>NUCLEOTIDE SEQUENCE</scope>
    <source>
        <strain evidence="5">DP1</strain>
    </source>
</reference>
<dbReference type="GO" id="GO:0016846">
    <property type="term" value="F:carbon-sulfur lyase activity"/>
    <property type="evidence" value="ECO:0007669"/>
    <property type="project" value="InterPro"/>
</dbReference>
<dbReference type="PANTHER" id="PTHR28620">
    <property type="entry name" value="CENTROMERE PROTEIN V"/>
    <property type="match status" value="1"/>
</dbReference>
<evidence type="ECO:0000256" key="1">
    <source>
        <dbReference type="ARBA" id="ARBA00005495"/>
    </source>
</evidence>
<dbReference type="SUPFAM" id="SSF51316">
    <property type="entry name" value="Mss4-like"/>
    <property type="match status" value="1"/>
</dbReference>
<keyword evidence="6" id="KW-1185">Reference proteome</keyword>
<comment type="similarity">
    <text evidence="1">Belongs to the Gfa family.</text>
</comment>
<accession>A0AAD1Y2A7</accession>
<organism evidence="5 6">
    <name type="scientific">Euplotes crassus</name>
    <dbReference type="NCBI Taxonomy" id="5936"/>
    <lineage>
        <taxon>Eukaryota</taxon>
        <taxon>Sar</taxon>
        <taxon>Alveolata</taxon>
        <taxon>Ciliophora</taxon>
        <taxon>Intramacronucleata</taxon>
        <taxon>Spirotrichea</taxon>
        <taxon>Hypotrichia</taxon>
        <taxon>Euplotida</taxon>
        <taxon>Euplotidae</taxon>
        <taxon>Moneuplotes</taxon>
    </lineage>
</organism>
<keyword evidence="3" id="KW-0862">Zinc</keyword>
<dbReference type="InterPro" id="IPR011057">
    <property type="entry name" value="Mss4-like_sf"/>
</dbReference>
<dbReference type="GO" id="GO:0046872">
    <property type="term" value="F:metal ion binding"/>
    <property type="evidence" value="ECO:0007669"/>
    <property type="project" value="UniProtKB-KW"/>
</dbReference>
<protein>
    <recommendedName>
        <fullName evidence="4">CENP-V/GFA domain-containing protein</fullName>
    </recommendedName>
</protein>
<dbReference type="EMBL" id="CAMPGE010026350">
    <property type="protein sequence ID" value="CAI2384043.1"/>
    <property type="molecule type" value="Genomic_DNA"/>
</dbReference>
<evidence type="ECO:0000256" key="3">
    <source>
        <dbReference type="ARBA" id="ARBA00022833"/>
    </source>
</evidence>
<dbReference type="Pfam" id="PF04828">
    <property type="entry name" value="GFA"/>
    <property type="match status" value="1"/>
</dbReference>
<proteinExistence type="inferred from homology"/>